<dbReference type="EMBL" id="AP012032">
    <property type="protein sequence ID" value="BAK11680.1"/>
    <property type="molecule type" value="Genomic_DNA"/>
</dbReference>
<comment type="subcellular location">
    <subcellularLocation>
        <location evidence="1">Cytoplasm</location>
        <location evidence="1">Cytosol</location>
    </subcellularLocation>
</comment>
<dbReference type="GeneID" id="57267821"/>
<reference evidence="7" key="1">
    <citation type="journal article" date="2012" name="Appl. Microbiol. Biotechnol.">
        <title>The complete genome sequence of Pantoea ananatis AJ13355, an organism with great biotechnological potential.</title>
        <authorList>
            <person name="Hara Y."/>
            <person name="Kadotani N."/>
            <person name="Izui H."/>
            <person name="Katashkina J.I."/>
            <person name="Kuvaeva T.M."/>
            <person name="Andreeva I.G."/>
            <person name="Golubeva L.I."/>
            <person name="Malko D.B."/>
            <person name="Makeev V.J."/>
            <person name="Mashko S.V."/>
            <person name="Kozlov Y.I."/>
        </authorList>
    </citation>
    <scope>NUCLEOTIDE SEQUENCE [LARGE SCALE GENOMIC DNA]</scope>
    <source>
        <strain evidence="7">AJ13355</strain>
    </source>
</reference>
<sequence>MSHPLALLKEYQELLTLSNAMLENARQGQWEALLSCESTYVSSVERVARDNDAGVLSALQRAQIRPVLEQILNNETTLKTLLGERMQELRSLVTTSTQQQNIMTSYGNMAGNILYPKEQ</sequence>
<dbReference type="GO" id="GO:0044781">
    <property type="term" value="P:bacterial-type flagellum organization"/>
    <property type="evidence" value="ECO:0007669"/>
    <property type="project" value="UniProtKB-KW"/>
</dbReference>
<protein>
    <recommendedName>
        <fullName evidence="5">Flagellar protein FliT</fullName>
    </recommendedName>
</protein>
<evidence type="ECO:0000256" key="5">
    <source>
        <dbReference type="ARBA" id="ARBA00093797"/>
    </source>
</evidence>
<dbReference type="InterPro" id="IPR008622">
    <property type="entry name" value="FliT"/>
</dbReference>
<dbReference type="HOGENOM" id="CLU_155793_1_0_6"/>
<keyword evidence="6" id="KW-0966">Cell projection</keyword>
<evidence type="ECO:0000313" key="6">
    <source>
        <dbReference type="EMBL" id="BAK11680.1"/>
    </source>
</evidence>
<evidence type="ECO:0000256" key="2">
    <source>
        <dbReference type="ARBA" id="ARBA00022490"/>
    </source>
</evidence>
<keyword evidence="2" id="KW-0963">Cytoplasm</keyword>
<organism evidence="6 7">
    <name type="scientific">Pantoea ananatis (strain AJ13355)</name>
    <dbReference type="NCBI Taxonomy" id="932677"/>
    <lineage>
        <taxon>Bacteria</taxon>
        <taxon>Pseudomonadati</taxon>
        <taxon>Pseudomonadota</taxon>
        <taxon>Gammaproteobacteria</taxon>
        <taxon>Enterobacterales</taxon>
        <taxon>Erwiniaceae</taxon>
        <taxon>Pantoea</taxon>
    </lineage>
</organism>
<evidence type="ECO:0000256" key="4">
    <source>
        <dbReference type="ARBA" id="ARBA00023186"/>
    </source>
</evidence>
<dbReference type="OrthoDB" id="6494117at2"/>
<dbReference type="KEGG" id="paj:PAJ_1600"/>
<evidence type="ECO:0000256" key="3">
    <source>
        <dbReference type="ARBA" id="ARBA00022795"/>
    </source>
</evidence>
<dbReference type="RefSeq" id="WP_013026163.1">
    <property type="nucleotide sequence ID" value="NC_017531.2"/>
</dbReference>
<keyword evidence="6" id="KW-0969">Cilium</keyword>
<proteinExistence type="predicted"/>
<dbReference type="Gene3D" id="1.20.58.380">
    <property type="entry name" value="Flagellar protein flit"/>
    <property type="match status" value="1"/>
</dbReference>
<evidence type="ECO:0000256" key="1">
    <source>
        <dbReference type="ARBA" id="ARBA00004514"/>
    </source>
</evidence>
<accession>A0A0H3L1D1</accession>
<keyword evidence="4" id="KW-0143">Chaperone</keyword>
<dbReference type="PATRIC" id="fig|553.3.peg.1846"/>
<evidence type="ECO:0000313" key="7">
    <source>
        <dbReference type="Proteomes" id="UP000006690"/>
    </source>
</evidence>
<dbReference type="eggNOG" id="ENOG5032ZV7">
    <property type="taxonomic scope" value="Bacteria"/>
</dbReference>
<keyword evidence="3" id="KW-1005">Bacterial flagellum biogenesis</keyword>
<dbReference type="Proteomes" id="UP000006690">
    <property type="component" value="Chromosome"/>
</dbReference>
<dbReference type="AlphaFoldDB" id="A0A0H3L1D1"/>
<keyword evidence="6" id="KW-0282">Flagellum</keyword>
<dbReference type="Pfam" id="PF05400">
    <property type="entry name" value="FliT"/>
    <property type="match status" value="1"/>
</dbReference>
<gene>
    <name evidence="6" type="primary">fliT</name>
    <name evidence="6" type="ordered locus">PAJ_1600</name>
</gene>
<name>A0A0H3L1D1_PANAA</name>